<name>A0ABS4WK37_9MICC</name>
<dbReference type="EMBL" id="JAGIOE010000001">
    <property type="protein sequence ID" value="MBP2376328.1"/>
    <property type="molecule type" value="Genomic_DNA"/>
</dbReference>
<dbReference type="Proteomes" id="UP000766570">
    <property type="component" value="Unassembled WGS sequence"/>
</dbReference>
<proteinExistence type="predicted"/>
<evidence type="ECO:0000313" key="2">
    <source>
        <dbReference type="EMBL" id="MBP2376328.1"/>
    </source>
</evidence>
<evidence type="ECO:0000313" key="3">
    <source>
        <dbReference type="Proteomes" id="UP000766570"/>
    </source>
</evidence>
<sequence length="31" mass="3763">MEDEYRRVLPLAGNPEFLPRRIRRPTPKEEP</sequence>
<gene>
    <name evidence="2" type="ORF">JOF46_004240</name>
</gene>
<feature type="region of interest" description="Disordered" evidence="1">
    <location>
        <begin position="1"/>
        <end position="31"/>
    </location>
</feature>
<organism evidence="2 3">
    <name type="scientific">Paeniglutamicibacter psychrophenolicus</name>
    <dbReference type="NCBI Taxonomy" id="257454"/>
    <lineage>
        <taxon>Bacteria</taxon>
        <taxon>Bacillati</taxon>
        <taxon>Actinomycetota</taxon>
        <taxon>Actinomycetes</taxon>
        <taxon>Micrococcales</taxon>
        <taxon>Micrococcaceae</taxon>
        <taxon>Paeniglutamicibacter</taxon>
    </lineage>
</organism>
<keyword evidence="3" id="KW-1185">Reference proteome</keyword>
<reference evidence="2 3" key="1">
    <citation type="submission" date="2021-03" db="EMBL/GenBank/DDBJ databases">
        <title>Sequencing the genomes of 1000 actinobacteria strains.</title>
        <authorList>
            <person name="Klenk H.-P."/>
        </authorList>
    </citation>
    <scope>NUCLEOTIDE SEQUENCE [LARGE SCALE GENOMIC DNA]</scope>
    <source>
        <strain evidence="2 3">DSM 15454</strain>
    </source>
</reference>
<protein>
    <submittedName>
        <fullName evidence="2">Uncharacterized protein</fullName>
    </submittedName>
</protein>
<comment type="caution">
    <text evidence="2">The sequence shown here is derived from an EMBL/GenBank/DDBJ whole genome shotgun (WGS) entry which is preliminary data.</text>
</comment>
<accession>A0ABS4WK37</accession>
<evidence type="ECO:0000256" key="1">
    <source>
        <dbReference type="SAM" id="MobiDB-lite"/>
    </source>
</evidence>